<protein>
    <submittedName>
        <fullName evidence="1">Uncharacterized protein</fullName>
    </submittedName>
</protein>
<dbReference type="Proteomes" id="UP000193664">
    <property type="component" value="Unassembled WGS sequence"/>
</dbReference>
<proteinExistence type="predicted"/>
<sequence>MTEELRCPKCGRPAQGGWRMDWGTGVSNGITCECGAVLEVAAYAVADHDVEFEVREKPGRMDPVEQRRSQ</sequence>
<gene>
    <name evidence="1" type="ORF">AD0028_1971</name>
</gene>
<organism evidence="1 2">
    <name type="scientific">Bifidobacterium adolescentis</name>
    <dbReference type="NCBI Taxonomy" id="1680"/>
    <lineage>
        <taxon>Bacteria</taxon>
        <taxon>Bacillati</taxon>
        <taxon>Actinomycetota</taxon>
        <taxon>Actinomycetes</taxon>
        <taxon>Bifidobacteriales</taxon>
        <taxon>Bifidobacteriaceae</taxon>
        <taxon>Bifidobacterium</taxon>
    </lineage>
</organism>
<dbReference type="RefSeq" id="WP_085408767.1">
    <property type="nucleotide sequence ID" value="NZ_LNKF01000017.1"/>
</dbReference>
<reference evidence="1 2" key="1">
    <citation type="journal article" date="2016" name="Sci. Rep.">
        <title>Evaluation of genetic diversity among strains of the human gut commensal Bifidobacterium adolescentis.</title>
        <authorList>
            <person name="Duranti S."/>
            <person name="Milani C."/>
            <person name="Lugli G.A."/>
            <person name="Mancabelli L."/>
            <person name="Turroni F."/>
            <person name="Ferrario C."/>
            <person name="Mangifesta M."/>
            <person name="Viappiani A."/>
            <person name="Sanchez B."/>
            <person name="Margolles A."/>
            <person name="van Sinderen D."/>
            <person name="Ventura M."/>
        </authorList>
    </citation>
    <scope>NUCLEOTIDE SEQUENCE [LARGE SCALE GENOMIC DNA]</scope>
    <source>
        <strain evidence="1 2">AD2-8</strain>
    </source>
</reference>
<evidence type="ECO:0000313" key="2">
    <source>
        <dbReference type="Proteomes" id="UP000193664"/>
    </source>
</evidence>
<name>A0A1X2Z8C1_BIFAD</name>
<comment type="caution">
    <text evidence="1">The sequence shown here is derived from an EMBL/GenBank/DDBJ whole genome shotgun (WGS) entry which is preliminary data.</text>
</comment>
<dbReference type="EMBL" id="LNKF01000017">
    <property type="protein sequence ID" value="OSG90655.1"/>
    <property type="molecule type" value="Genomic_DNA"/>
</dbReference>
<dbReference type="AlphaFoldDB" id="A0A1X2Z8C1"/>
<evidence type="ECO:0000313" key="1">
    <source>
        <dbReference type="EMBL" id="OSG90655.1"/>
    </source>
</evidence>
<accession>A0A1X2Z8C1</accession>